<feature type="active site" description="Proton acceptor" evidence="3">
    <location>
        <position position="417"/>
    </location>
</feature>
<accession>A0AAN6Y4D3</accession>
<dbReference type="InterPro" id="IPR029058">
    <property type="entry name" value="AB_hydrolase_fold"/>
</dbReference>
<dbReference type="InterPro" id="IPR000639">
    <property type="entry name" value="Epox_hydrolase-like"/>
</dbReference>
<dbReference type="Pfam" id="PF06441">
    <property type="entry name" value="EHN"/>
    <property type="match status" value="1"/>
</dbReference>
<dbReference type="InterPro" id="IPR010497">
    <property type="entry name" value="Epoxide_hydro_N"/>
</dbReference>
<keyword evidence="2 5" id="KW-0378">Hydrolase</keyword>
<feature type="active site" description="Proton donor" evidence="3">
    <location>
        <position position="354"/>
    </location>
</feature>
<protein>
    <submittedName>
        <fullName evidence="5">Epoxide hydrolase</fullName>
    </submittedName>
</protein>
<evidence type="ECO:0000313" key="6">
    <source>
        <dbReference type="Proteomes" id="UP001301769"/>
    </source>
</evidence>
<dbReference type="GO" id="GO:0097176">
    <property type="term" value="P:epoxide metabolic process"/>
    <property type="evidence" value="ECO:0007669"/>
    <property type="project" value="TreeGrafter"/>
</dbReference>
<dbReference type="Gene3D" id="3.40.50.1820">
    <property type="entry name" value="alpha/beta hydrolase"/>
    <property type="match status" value="1"/>
</dbReference>
<comment type="caution">
    <text evidence="5">The sequence shown here is derived from an EMBL/GenBank/DDBJ whole genome shotgun (WGS) entry which is preliminary data.</text>
</comment>
<dbReference type="PRINTS" id="PR00412">
    <property type="entry name" value="EPOXHYDRLASE"/>
</dbReference>
<dbReference type="GO" id="GO:0004301">
    <property type="term" value="F:epoxide hydrolase activity"/>
    <property type="evidence" value="ECO:0007669"/>
    <property type="project" value="TreeGrafter"/>
</dbReference>
<dbReference type="SUPFAM" id="SSF53474">
    <property type="entry name" value="alpha/beta-Hydrolases"/>
    <property type="match status" value="1"/>
</dbReference>
<evidence type="ECO:0000313" key="5">
    <source>
        <dbReference type="EMBL" id="KAK4211993.1"/>
    </source>
</evidence>
<evidence type="ECO:0000256" key="2">
    <source>
        <dbReference type="ARBA" id="ARBA00022801"/>
    </source>
</evidence>
<name>A0AAN6Y4D3_9PEZI</name>
<keyword evidence="6" id="KW-1185">Reference proteome</keyword>
<reference evidence="5" key="2">
    <citation type="submission" date="2023-05" db="EMBL/GenBank/DDBJ databases">
        <authorList>
            <consortium name="Lawrence Berkeley National Laboratory"/>
            <person name="Steindorff A."/>
            <person name="Hensen N."/>
            <person name="Bonometti L."/>
            <person name="Westerberg I."/>
            <person name="Brannstrom I.O."/>
            <person name="Guillou S."/>
            <person name="Cros-Aarteil S."/>
            <person name="Calhoun S."/>
            <person name="Haridas S."/>
            <person name="Kuo A."/>
            <person name="Mondo S."/>
            <person name="Pangilinan J."/>
            <person name="Riley R."/>
            <person name="Labutti K."/>
            <person name="Andreopoulos B."/>
            <person name="Lipzen A."/>
            <person name="Chen C."/>
            <person name="Yanf M."/>
            <person name="Daum C."/>
            <person name="Ng V."/>
            <person name="Clum A."/>
            <person name="Ohm R."/>
            <person name="Martin F."/>
            <person name="Silar P."/>
            <person name="Natvig D."/>
            <person name="Lalanne C."/>
            <person name="Gautier V."/>
            <person name="Ament-Velasquez S.L."/>
            <person name="Kruys A."/>
            <person name="Hutchinson M.I."/>
            <person name="Powell A.J."/>
            <person name="Barry K."/>
            <person name="Miller A.N."/>
            <person name="Grigoriev I.V."/>
            <person name="Debuchy R."/>
            <person name="Gladieux P."/>
            <person name="Thoren M.H."/>
            <person name="Johannesson H."/>
        </authorList>
    </citation>
    <scope>NUCLEOTIDE SEQUENCE</scope>
    <source>
        <strain evidence="5">PSN293</strain>
    </source>
</reference>
<reference evidence="5" key="1">
    <citation type="journal article" date="2023" name="Mol. Phylogenet. Evol.">
        <title>Genome-scale phylogeny and comparative genomics of the fungal order Sordariales.</title>
        <authorList>
            <person name="Hensen N."/>
            <person name="Bonometti L."/>
            <person name="Westerberg I."/>
            <person name="Brannstrom I.O."/>
            <person name="Guillou S."/>
            <person name="Cros-Aarteil S."/>
            <person name="Calhoun S."/>
            <person name="Haridas S."/>
            <person name="Kuo A."/>
            <person name="Mondo S."/>
            <person name="Pangilinan J."/>
            <person name="Riley R."/>
            <person name="LaButti K."/>
            <person name="Andreopoulos B."/>
            <person name="Lipzen A."/>
            <person name="Chen C."/>
            <person name="Yan M."/>
            <person name="Daum C."/>
            <person name="Ng V."/>
            <person name="Clum A."/>
            <person name="Steindorff A."/>
            <person name="Ohm R.A."/>
            <person name="Martin F."/>
            <person name="Silar P."/>
            <person name="Natvig D.O."/>
            <person name="Lalanne C."/>
            <person name="Gautier V."/>
            <person name="Ament-Velasquez S.L."/>
            <person name="Kruys A."/>
            <person name="Hutchinson M.I."/>
            <person name="Powell A.J."/>
            <person name="Barry K."/>
            <person name="Miller A.N."/>
            <person name="Grigoriev I.V."/>
            <person name="Debuchy R."/>
            <person name="Gladieux P."/>
            <person name="Hiltunen Thoren M."/>
            <person name="Johannesson H."/>
        </authorList>
    </citation>
    <scope>NUCLEOTIDE SEQUENCE</scope>
    <source>
        <strain evidence="5">PSN293</strain>
    </source>
</reference>
<proteinExistence type="inferred from homology"/>
<feature type="domain" description="Epoxide hydrolase N-terminal" evidence="4">
    <location>
        <begin position="27"/>
        <end position="159"/>
    </location>
</feature>
<comment type="similarity">
    <text evidence="1">Belongs to the peptidase S33 family.</text>
</comment>
<dbReference type="PANTHER" id="PTHR21661">
    <property type="entry name" value="EPOXIDE HYDROLASE 1-RELATED"/>
    <property type="match status" value="1"/>
</dbReference>
<evidence type="ECO:0000259" key="4">
    <source>
        <dbReference type="Pfam" id="PF06441"/>
    </source>
</evidence>
<evidence type="ECO:0000256" key="1">
    <source>
        <dbReference type="ARBA" id="ARBA00010088"/>
    </source>
</evidence>
<feature type="active site" description="Nucleophile" evidence="3">
    <location>
        <position position="229"/>
    </location>
</feature>
<organism evidence="5 6">
    <name type="scientific">Rhypophila decipiens</name>
    <dbReference type="NCBI Taxonomy" id="261697"/>
    <lineage>
        <taxon>Eukaryota</taxon>
        <taxon>Fungi</taxon>
        <taxon>Dikarya</taxon>
        <taxon>Ascomycota</taxon>
        <taxon>Pezizomycotina</taxon>
        <taxon>Sordariomycetes</taxon>
        <taxon>Sordariomycetidae</taxon>
        <taxon>Sordariales</taxon>
        <taxon>Naviculisporaceae</taxon>
        <taxon>Rhypophila</taxon>
    </lineage>
</organism>
<dbReference type="PANTHER" id="PTHR21661:SF39">
    <property type="entry name" value="HYDROLASE, PUTATIVE (AFU_ORTHOLOGUE AFUA_3G08960)-RELATED"/>
    <property type="match status" value="1"/>
</dbReference>
<dbReference type="Proteomes" id="UP001301769">
    <property type="component" value="Unassembled WGS sequence"/>
</dbReference>
<dbReference type="AlphaFoldDB" id="A0AAN6Y4D3"/>
<dbReference type="EMBL" id="MU858136">
    <property type="protein sequence ID" value="KAK4211993.1"/>
    <property type="molecule type" value="Genomic_DNA"/>
</dbReference>
<evidence type="ECO:0000256" key="3">
    <source>
        <dbReference type="PIRSR" id="PIRSR001112-1"/>
    </source>
</evidence>
<gene>
    <name evidence="5" type="ORF">QBC37DRAFT_425762</name>
</gene>
<sequence>MSNLAFLSNMSLAGFDVPPSGALIQPTPFTFSVPQSSLDDLATLVKASPIAPETFYTTHNISSSPSYPIGPSREWIQTAASIWVDSNDTAAVGSGTGDKFNWRTHEARMNAIPQFKINVTAPSTGQVFNLHFGALFSQNPNGAVPILISHGWPSAWTEFIPILELLKAKYTPETLPYHVIAPSIPDYGLSTRSNATGLELDFDQAAEALNELMKALGFGEKGYIAQGGDVGAGITAALGANFDEAKAVHFNNLLANPVEIAEVLALNLTITPEEAATLALGQSFLSSGTSYMLEQGTKPATISHALMSSPIAMLAWLGQMYTEAAGVDYSFNWILGEVSWYWHTRSYSSSLWAYRAVWEPVLKGLHLERLPSPLKITEKPFGFSGFPFDVLTPPKSWIEHWFKDNLVFYRAHKSGGHFAALDEPEEFLEDLEEFVGIVKTKVDFGVKGDAPKV</sequence>